<dbReference type="Proteomes" id="UP000092839">
    <property type="component" value="Chromosome"/>
</dbReference>
<dbReference type="RefSeq" id="WP_065730081.1">
    <property type="nucleotide sequence ID" value="NZ_CP016428.1"/>
</dbReference>
<dbReference type="Pfam" id="PF00528">
    <property type="entry name" value="BPD_transp_1"/>
    <property type="match status" value="1"/>
</dbReference>
<feature type="transmembrane region" description="Helical" evidence="9">
    <location>
        <begin position="94"/>
        <end position="117"/>
    </location>
</feature>
<sequence>MSSSFSVSSSISKPVASSLVWQRLQRNPVSFAALCVIVLIAAVAILAPIVAPYAPDATDPAASLQPPSWQHPLGTDEFGRDQLSRIIFAARVDLLVAFAATLIAVTIGGLLGAVVGYSRGWADTLAMRVVDALMAFPAFVLAMGITAGLGNSITNVAIAISITQIPAYLRLTRGEMLRLREMEYADAARTLGNPTWRIVLIHLLPNCLPPLIVQATLSTGFALLTMASLSFIGLGIQPPQSEWGVMTAEGASQIVTGEWWLFLFPGLAIMVSVLAFNLIGDGLRDLLDPRMRGLR</sequence>
<feature type="domain" description="ABC transmembrane type-1" evidence="10">
    <location>
        <begin position="90"/>
        <end position="280"/>
    </location>
</feature>
<dbReference type="AlphaFoldDB" id="A0A1B1UJH0"/>
<keyword evidence="2 9" id="KW-0813">Transport</keyword>
<dbReference type="InterPro" id="IPR050366">
    <property type="entry name" value="BP-dependent_transpt_permease"/>
</dbReference>
<dbReference type="PROSITE" id="PS50928">
    <property type="entry name" value="ABC_TM1"/>
    <property type="match status" value="1"/>
</dbReference>
<comment type="similarity">
    <text evidence="9">Belongs to the binding-protein-dependent transport system permease family.</text>
</comment>
<dbReference type="InterPro" id="IPR000515">
    <property type="entry name" value="MetI-like"/>
</dbReference>
<evidence type="ECO:0000259" key="10">
    <source>
        <dbReference type="PROSITE" id="PS50928"/>
    </source>
</evidence>
<evidence type="ECO:0000256" key="8">
    <source>
        <dbReference type="ARBA" id="ARBA00023136"/>
    </source>
</evidence>
<dbReference type="STRING" id="1274631.LMTR13_24715"/>
<keyword evidence="6" id="KW-0653">Protein transport</keyword>
<comment type="subcellular location">
    <subcellularLocation>
        <location evidence="1 9">Cell membrane</location>
        <topology evidence="1 9">Multi-pass membrane protein</topology>
    </subcellularLocation>
</comment>
<feature type="transmembrane region" description="Helical" evidence="9">
    <location>
        <begin position="129"/>
        <end position="147"/>
    </location>
</feature>
<dbReference type="KEGG" id="bic:LMTR13_24715"/>
<dbReference type="GO" id="GO:0015031">
    <property type="term" value="P:protein transport"/>
    <property type="evidence" value="ECO:0007669"/>
    <property type="project" value="UniProtKB-KW"/>
</dbReference>
<dbReference type="GO" id="GO:0005886">
    <property type="term" value="C:plasma membrane"/>
    <property type="evidence" value="ECO:0007669"/>
    <property type="project" value="UniProtKB-SubCell"/>
</dbReference>
<accession>A0A1B1UJH0</accession>
<keyword evidence="3" id="KW-1003">Cell membrane</keyword>
<dbReference type="InterPro" id="IPR025966">
    <property type="entry name" value="OppC_N"/>
</dbReference>
<name>A0A1B1UJH0_9BRAD</name>
<feature type="transmembrane region" description="Helical" evidence="9">
    <location>
        <begin position="259"/>
        <end position="280"/>
    </location>
</feature>
<dbReference type="GO" id="GO:0055085">
    <property type="term" value="P:transmembrane transport"/>
    <property type="evidence" value="ECO:0007669"/>
    <property type="project" value="InterPro"/>
</dbReference>
<dbReference type="CDD" id="cd06261">
    <property type="entry name" value="TM_PBP2"/>
    <property type="match status" value="1"/>
</dbReference>
<dbReference type="InterPro" id="IPR035906">
    <property type="entry name" value="MetI-like_sf"/>
</dbReference>
<keyword evidence="7 9" id="KW-1133">Transmembrane helix</keyword>
<evidence type="ECO:0000313" key="12">
    <source>
        <dbReference type="Proteomes" id="UP000092839"/>
    </source>
</evidence>
<evidence type="ECO:0000256" key="5">
    <source>
        <dbReference type="ARBA" id="ARBA00022856"/>
    </source>
</evidence>
<dbReference type="Gene3D" id="1.10.3720.10">
    <property type="entry name" value="MetI-like"/>
    <property type="match status" value="1"/>
</dbReference>
<feature type="transmembrane region" description="Helical" evidence="9">
    <location>
        <begin position="211"/>
        <end position="236"/>
    </location>
</feature>
<evidence type="ECO:0000256" key="7">
    <source>
        <dbReference type="ARBA" id="ARBA00022989"/>
    </source>
</evidence>
<dbReference type="EMBL" id="CP016428">
    <property type="protein sequence ID" value="ANW02884.1"/>
    <property type="molecule type" value="Genomic_DNA"/>
</dbReference>
<organism evidence="11 12">
    <name type="scientific">Bradyrhizobium icense</name>
    <dbReference type="NCBI Taxonomy" id="1274631"/>
    <lineage>
        <taxon>Bacteria</taxon>
        <taxon>Pseudomonadati</taxon>
        <taxon>Pseudomonadota</taxon>
        <taxon>Alphaproteobacteria</taxon>
        <taxon>Hyphomicrobiales</taxon>
        <taxon>Nitrobacteraceae</taxon>
        <taxon>Bradyrhizobium</taxon>
    </lineage>
</organism>
<evidence type="ECO:0000256" key="9">
    <source>
        <dbReference type="RuleBase" id="RU363032"/>
    </source>
</evidence>
<protein>
    <submittedName>
        <fullName evidence="11">Peptide ABC transporter permease</fullName>
    </submittedName>
</protein>
<evidence type="ECO:0000256" key="6">
    <source>
        <dbReference type="ARBA" id="ARBA00022927"/>
    </source>
</evidence>
<keyword evidence="12" id="KW-1185">Reference proteome</keyword>
<dbReference type="SUPFAM" id="SSF161098">
    <property type="entry name" value="MetI-like"/>
    <property type="match status" value="1"/>
</dbReference>
<reference evidence="11 12" key="1">
    <citation type="submission" date="2016-07" db="EMBL/GenBank/DDBJ databases">
        <title>Complete genome sequence of Bradyrhizobium icense LMTR 13T, a potential inoculant strain isolated from lima bean (Phaseolus lunatus) in Peru.</title>
        <authorList>
            <person name="Ormeno-Orrillo E."/>
            <person name="Duran D."/>
            <person name="Rogel M.A."/>
            <person name="Rey L."/>
            <person name="Imperial J."/>
            <person name="Ruiz-Argueso T."/>
            <person name="Martinez-Romero E."/>
        </authorList>
    </citation>
    <scope>NUCLEOTIDE SEQUENCE [LARGE SCALE GENOMIC DNA]</scope>
    <source>
        <strain evidence="11 12">LMTR 13</strain>
    </source>
</reference>
<evidence type="ECO:0000256" key="3">
    <source>
        <dbReference type="ARBA" id="ARBA00022475"/>
    </source>
</evidence>
<dbReference type="Pfam" id="PF12911">
    <property type="entry name" value="OppC_N"/>
    <property type="match status" value="1"/>
</dbReference>
<feature type="transmembrane region" description="Helical" evidence="9">
    <location>
        <begin position="31"/>
        <end position="54"/>
    </location>
</feature>
<dbReference type="OrthoDB" id="9792862at2"/>
<gene>
    <name evidence="11" type="ORF">LMTR13_24715</name>
</gene>
<evidence type="ECO:0000313" key="11">
    <source>
        <dbReference type="EMBL" id="ANW02884.1"/>
    </source>
</evidence>
<evidence type="ECO:0000256" key="4">
    <source>
        <dbReference type="ARBA" id="ARBA00022692"/>
    </source>
</evidence>
<evidence type="ECO:0000256" key="1">
    <source>
        <dbReference type="ARBA" id="ARBA00004651"/>
    </source>
</evidence>
<dbReference type="PANTHER" id="PTHR43386">
    <property type="entry name" value="OLIGOPEPTIDE TRANSPORT SYSTEM PERMEASE PROTEIN APPC"/>
    <property type="match status" value="1"/>
</dbReference>
<evidence type="ECO:0000256" key="2">
    <source>
        <dbReference type="ARBA" id="ARBA00022448"/>
    </source>
</evidence>
<dbReference type="PANTHER" id="PTHR43386:SF1">
    <property type="entry name" value="D,D-DIPEPTIDE TRANSPORT SYSTEM PERMEASE PROTEIN DDPC-RELATED"/>
    <property type="match status" value="1"/>
</dbReference>
<keyword evidence="4 9" id="KW-0812">Transmembrane</keyword>
<keyword evidence="8 9" id="KW-0472">Membrane</keyword>
<dbReference type="GO" id="GO:0015833">
    <property type="term" value="P:peptide transport"/>
    <property type="evidence" value="ECO:0007669"/>
    <property type="project" value="UniProtKB-KW"/>
</dbReference>
<proteinExistence type="inferred from homology"/>
<keyword evidence="5" id="KW-0571">Peptide transport</keyword>